<evidence type="ECO:0000256" key="1">
    <source>
        <dbReference type="SAM" id="Phobius"/>
    </source>
</evidence>
<gene>
    <name evidence="2" type="ORF">SNOG_02278</name>
</gene>
<dbReference type="KEGG" id="pno:SNOG_02278"/>
<dbReference type="GeneID" id="5969740"/>
<proteinExistence type="predicted"/>
<evidence type="ECO:0000313" key="2">
    <source>
        <dbReference type="EMBL" id="EAT90490.1"/>
    </source>
</evidence>
<sequence length="280" mass="30522">MAGPGHSLQLVAVLPSTVAPSCRRFDVHGAQLRRHEGWPSSAVAESHLGVVAAPCFQTMTSSQLYRTRIASSKHNAHFPARHGTASSTGGSTAKVLKVFQNFGACHPKAGLQASCSLVGWGSPRNSSAFTDPAPWSDVSIGQVYPARAIPCPVQSRHLIACCMHQCACIHRAGLNPHNCFAAYRASAISRYRLNRLLGYPWCDRHPNSCIGHEWIAMHWLTTAPREGHPERTPKTFRHRNNQTTKLGEVVKAELRELLAYTNVASCVALTAVLCYLVLAK</sequence>
<keyword evidence="1" id="KW-0812">Transmembrane</keyword>
<dbReference type="InParanoid" id="Q0V136"/>
<dbReference type="VEuPathDB" id="FungiDB:JI435_022780"/>
<accession>Q0V136</accession>
<feature type="transmembrane region" description="Helical" evidence="1">
    <location>
        <begin position="257"/>
        <end position="278"/>
    </location>
</feature>
<keyword evidence="1" id="KW-1133">Transmembrane helix</keyword>
<keyword evidence="1" id="KW-0472">Membrane</keyword>
<protein>
    <submittedName>
        <fullName evidence="2">Uncharacterized protein</fullName>
    </submittedName>
</protein>
<evidence type="ECO:0000313" key="3">
    <source>
        <dbReference type="Proteomes" id="UP000001055"/>
    </source>
</evidence>
<dbReference type="RefSeq" id="XP_001792890.1">
    <property type="nucleotide sequence ID" value="XM_001792838.1"/>
</dbReference>
<dbReference type="AlphaFoldDB" id="Q0V136"/>
<dbReference type="EMBL" id="CH445327">
    <property type="protein sequence ID" value="EAT90490.1"/>
    <property type="molecule type" value="Genomic_DNA"/>
</dbReference>
<reference evidence="3" key="1">
    <citation type="journal article" date="2007" name="Plant Cell">
        <title>Dothideomycete-plant interactions illuminated by genome sequencing and EST analysis of the wheat pathogen Stagonospora nodorum.</title>
        <authorList>
            <person name="Hane J.K."/>
            <person name="Lowe R.G."/>
            <person name="Solomon P.S."/>
            <person name="Tan K.C."/>
            <person name="Schoch C.L."/>
            <person name="Spatafora J.W."/>
            <person name="Crous P.W."/>
            <person name="Kodira C."/>
            <person name="Birren B.W."/>
            <person name="Galagan J.E."/>
            <person name="Torriani S.F."/>
            <person name="McDonald B.A."/>
            <person name="Oliver R.P."/>
        </authorList>
    </citation>
    <scope>NUCLEOTIDE SEQUENCE [LARGE SCALE GENOMIC DNA]</scope>
    <source>
        <strain evidence="3">SN15 / ATCC MYA-4574 / FGSC 10173</strain>
    </source>
</reference>
<name>Q0V136_PHANO</name>
<organism evidence="2 3">
    <name type="scientific">Phaeosphaeria nodorum (strain SN15 / ATCC MYA-4574 / FGSC 10173)</name>
    <name type="common">Glume blotch fungus</name>
    <name type="synonym">Parastagonospora nodorum</name>
    <dbReference type="NCBI Taxonomy" id="321614"/>
    <lineage>
        <taxon>Eukaryota</taxon>
        <taxon>Fungi</taxon>
        <taxon>Dikarya</taxon>
        <taxon>Ascomycota</taxon>
        <taxon>Pezizomycotina</taxon>
        <taxon>Dothideomycetes</taxon>
        <taxon>Pleosporomycetidae</taxon>
        <taxon>Pleosporales</taxon>
        <taxon>Pleosporineae</taxon>
        <taxon>Phaeosphaeriaceae</taxon>
        <taxon>Parastagonospora</taxon>
    </lineage>
</organism>
<dbReference type="Proteomes" id="UP000001055">
    <property type="component" value="Unassembled WGS sequence"/>
</dbReference>